<dbReference type="Gene3D" id="1.10.530.10">
    <property type="match status" value="1"/>
</dbReference>
<proteinExistence type="predicted"/>
<dbReference type="Pfam" id="PF13406">
    <property type="entry name" value="SLT_2"/>
    <property type="match status" value="1"/>
</dbReference>
<dbReference type="SUPFAM" id="SSF53955">
    <property type="entry name" value="Lysozyme-like"/>
    <property type="match status" value="1"/>
</dbReference>
<dbReference type="Proteomes" id="UP000177821">
    <property type="component" value="Unassembled WGS sequence"/>
</dbReference>
<evidence type="ECO:0000313" key="2">
    <source>
        <dbReference type="EMBL" id="OGY30031.1"/>
    </source>
</evidence>
<sequence length="75" mass="8200">MQFMEGTFFTYKVDGDGDGKADICNPVDAIFATANLLWQNGLNAAKPDQAIFAFNHSWTFVSDVLGIARSYGCLC</sequence>
<evidence type="ECO:0000313" key="3">
    <source>
        <dbReference type="Proteomes" id="UP000177821"/>
    </source>
</evidence>
<accession>A0A1G1WR38</accession>
<protein>
    <recommendedName>
        <fullName evidence="1">Transglycosylase SLT domain-containing protein</fullName>
    </recommendedName>
</protein>
<dbReference type="Gene3D" id="1.10.8.350">
    <property type="entry name" value="Bacterial muramidase"/>
    <property type="match status" value="1"/>
</dbReference>
<dbReference type="AlphaFoldDB" id="A0A1G1WR38"/>
<name>A0A1G1WR38_9BACT</name>
<dbReference type="InterPro" id="IPR031304">
    <property type="entry name" value="SLT_2"/>
</dbReference>
<reference evidence="2 3" key="1">
    <citation type="journal article" date="2016" name="Nat. Commun.">
        <title>Thousands of microbial genomes shed light on interconnected biogeochemical processes in an aquifer system.</title>
        <authorList>
            <person name="Anantharaman K."/>
            <person name="Brown C.T."/>
            <person name="Hug L.A."/>
            <person name="Sharon I."/>
            <person name="Castelle C.J."/>
            <person name="Probst A.J."/>
            <person name="Thomas B.C."/>
            <person name="Singh A."/>
            <person name="Wilkins M.J."/>
            <person name="Karaoz U."/>
            <person name="Brodie E.L."/>
            <person name="Williams K.H."/>
            <person name="Hubbard S.S."/>
            <person name="Banfield J.F."/>
        </authorList>
    </citation>
    <scope>NUCLEOTIDE SEQUENCE [LARGE SCALE GENOMIC DNA]</scope>
</reference>
<comment type="caution">
    <text evidence="2">The sequence shown here is derived from an EMBL/GenBank/DDBJ whole genome shotgun (WGS) entry which is preliminary data.</text>
</comment>
<dbReference type="InterPro" id="IPR023346">
    <property type="entry name" value="Lysozyme-like_dom_sf"/>
</dbReference>
<evidence type="ECO:0000259" key="1">
    <source>
        <dbReference type="Pfam" id="PF13406"/>
    </source>
</evidence>
<organism evidence="2 3">
    <name type="scientific">Candidatus Woykebacteria bacterium RIFCSPHIGHO2_02_FULL_43_16b</name>
    <dbReference type="NCBI Taxonomy" id="1802601"/>
    <lineage>
        <taxon>Bacteria</taxon>
        <taxon>Candidatus Woykeibacteriota</taxon>
    </lineage>
</organism>
<feature type="domain" description="Transglycosylase SLT" evidence="1">
    <location>
        <begin position="1"/>
        <end position="47"/>
    </location>
</feature>
<dbReference type="EMBL" id="MHCX01000010">
    <property type="protein sequence ID" value="OGY30031.1"/>
    <property type="molecule type" value="Genomic_DNA"/>
</dbReference>
<gene>
    <name evidence="2" type="ORF">A3J50_03035</name>
</gene>